<feature type="compositionally biased region" description="Low complexity" evidence="1">
    <location>
        <begin position="114"/>
        <end position="127"/>
    </location>
</feature>
<keyword evidence="3" id="KW-1185">Reference proteome</keyword>
<dbReference type="Proteomes" id="UP001222325">
    <property type="component" value="Unassembled WGS sequence"/>
</dbReference>
<evidence type="ECO:0000256" key="1">
    <source>
        <dbReference type="SAM" id="MobiDB-lite"/>
    </source>
</evidence>
<protein>
    <submittedName>
        <fullName evidence="2">Uncharacterized protein</fullName>
    </submittedName>
</protein>
<evidence type="ECO:0000313" key="3">
    <source>
        <dbReference type="Proteomes" id="UP001222325"/>
    </source>
</evidence>
<organism evidence="2 3">
    <name type="scientific">Mycena belliarum</name>
    <dbReference type="NCBI Taxonomy" id="1033014"/>
    <lineage>
        <taxon>Eukaryota</taxon>
        <taxon>Fungi</taxon>
        <taxon>Dikarya</taxon>
        <taxon>Basidiomycota</taxon>
        <taxon>Agaricomycotina</taxon>
        <taxon>Agaricomycetes</taxon>
        <taxon>Agaricomycetidae</taxon>
        <taxon>Agaricales</taxon>
        <taxon>Marasmiineae</taxon>
        <taxon>Mycenaceae</taxon>
        <taxon>Mycena</taxon>
    </lineage>
</organism>
<comment type="caution">
    <text evidence="2">The sequence shown here is derived from an EMBL/GenBank/DDBJ whole genome shotgun (WGS) entry which is preliminary data.</text>
</comment>
<gene>
    <name evidence="2" type="ORF">B0H15DRAFT_162964</name>
</gene>
<feature type="region of interest" description="Disordered" evidence="1">
    <location>
        <begin position="99"/>
        <end position="143"/>
    </location>
</feature>
<sequence>MPSLLAPFPLYATQRLARLLAAAVPLPRRDPPNISFTAPPLPPAASASSVRSRFSRLAASESERAALRPRRRAARFFTQSRPSFRCLCARNTALARVPPRRRLEDAATVRTPNSRPLSRLPPSARASSPPPRAPRLPSACPPSDSLLPLAPADSCAAPSRRRVPQLRPSVPRCVRHAGVLNLSGRGALPPVVCRARNLPALPRFPGRARTSRGRSCRLQTCAEDAFKARARARGCSRSESGSPGARTRTHGLSTAYLSNLPIVKMHRNCYVNKTGCARLCMRK</sequence>
<reference evidence="2" key="1">
    <citation type="submission" date="2023-03" db="EMBL/GenBank/DDBJ databases">
        <title>Massive genome expansion in bonnet fungi (Mycena s.s.) driven by repeated elements and novel gene families across ecological guilds.</title>
        <authorList>
            <consortium name="Lawrence Berkeley National Laboratory"/>
            <person name="Harder C.B."/>
            <person name="Miyauchi S."/>
            <person name="Viragh M."/>
            <person name="Kuo A."/>
            <person name="Thoen E."/>
            <person name="Andreopoulos B."/>
            <person name="Lu D."/>
            <person name="Skrede I."/>
            <person name="Drula E."/>
            <person name="Henrissat B."/>
            <person name="Morin E."/>
            <person name="Kohler A."/>
            <person name="Barry K."/>
            <person name="LaButti K."/>
            <person name="Morin E."/>
            <person name="Salamov A."/>
            <person name="Lipzen A."/>
            <person name="Mereny Z."/>
            <person name="Hegedus B."/>
            <person name="Baldrian P."/>
            <person name="Stursova M."/>
            <person name="Weitz H."/>
            <person name="Taylor A."/>
            <person name="Grigoriev I.V."/>
            <person name="Nagy L.G."/>
            <person name="Martin F."/>
            <person name="Kauserud H."/>
        </authorList>
    </citation>
    <scope>NUCLEOTIDE SEQUENCE</scope>
    <source>
        <strain evidence="2">CBHHK173m</strain>
    </source>
</reference>
<dbReference type="EMBL" id="JARJCN010000017">
    <property type="protein sequence ID" value="KAJ7092817.1"/>
    <property type="molecule type" value="Genomic_DNA"/>
</dbReference>
<evidence type="ECO:0000313" key="2">
    <source>
        <dbReference type="EMBL" id="KAJ7092817.1"/>
    </source>
</evidence>
<proteinExistence type="predicted"/>
<dbReference type="AlphaFoldDB" id="A0AAD6XQV7"/>
<name>A0AAD6XQV7_9AGAR</name>
<accession>A0AAD6XQV7</accession>